<feature type="binding site" evidence="4">
    <location>
        <position position="334"/>
    </location>
    <ligand>
        <name>substrate</name>
    </ligand>
</feature>
<feature type="active site" evidence="4">
    <location>
        <position position="333"/>
    </location>
</feature>
<feature type="binding site" evidence="4">
    <location>
        <begin position="113"/>
        <end position="115"/>
    </location>
    <ligand>
        <name>substrate</name>
    </ligand>
</feature>
<comment type="miscellaneous">
    <text evidence="4">There are 2 substrate-binding sites: the catalytic A site, and the non-catalytic B site that may play a role in the transfer of substrate or product between the active site and the solvent. Alternatively, the B site may bind allosteric effectors.</text>
</comment>
<comment type="catalytic activity">
    <reaction evidence="4">
        <text>(S)-malate = fumarate + H2O</text>
        <dbReference type="Rhea" id="RHEA:12460"/>
        <dbReference type="ChEBI" id="CHEBI:15377"/>
        <dbReference type="ChEBI" id="CHEBI:15589"/>
        <dbReference type="ChEBI" id="CHEBI:29806"/>
        <dbReference type="EC" id="4.2.1.2"/>
    </reaction>
</comment>
<comment type="pathway">
    <text evidence="4">Carbohydrate metabolism; tricarboxylic acid cycle; (S)-malate from fumarate: step 1/1.</text>
</comment>
<evidence type="ECO:0000256" key="2">
    <source>
        <dbReference type="ARBA" id="ARBA00009084"/>
    </source>
</evidence>
<evidence type="ECO:0000259" key="5">
    <source>
        <dbReference type="Pfam" id="PF00206"/>
    </source>
</evidence>
<dbReference type="CDD" id="cd01362">
    <property type="entry name" value="Fumarase_classII"/>
    <property type="match status" value="1"/>
</dbReference>
<keyword evidence="8" id="KW-1185">Reference proteome</keyword>
<feature type="binding site" description="in site B" evidence="4">
    <location>
        <begin position="144"/>
        <end position="147"/>
    </location>
    <ligand>
        <name>substrate</name>
    </ligand>
</feature>
<comment type="similarity">
    <text evidence="2 4">Belongs to the class-II fumarase/aspartase family. Fumarase subfamily.</text>
</comment>
<dbReference type="FunFam" id="1.10.275.10:FF:000001">
    <property type="entry name" value="Fumarate hydratase, mitochondrial"/>
    <property type="match status" value="1"/>
</dbReference>
<dbReference type="GO" id="GO:0006108">
    <property type="term" value="P:malate metabolic process"/>
    <property type="evidence" value="ECO:0007669"/>
    <property type="project" value="TreeGrafter"/>
</dbReference>
<feature type="binding site" evidence="4">
    <location>
        <position position="202"/>
    </location>
    <ligand>
        <name>substrate</name>
    </ligand>
</feature>
<protein>
    <recommendedName>
        <fullName evidence="4">Fumarate hydratase class II</fullName>
        <shortName evidence="4">Fumarase C</shortName>
        <ecNumber evidence="4">4.2.1.2</ecNumber>
    </recommendedName>
    <alternativeName>
        <fullName evidence="4">Aerobic fumarase</fullName>
    </alternativeName>
    <alternativeName>
        <fullName evidence="4">Iron-independent fumarase</fullName>
    </alternativeName>
</protein>
<dbReference type="Gene3D" id="1.10.40.30">
    <property type="entry name" value="Fumarase/aspartase (C-terminal domain)"/>
    <property type="match status" value="1"/>
</dbReference>
<feature type="site" description="Important for catalytic activity" evidence="4">
    <location>
        <position position="346"/>
    </location>
</feature>
<dbReference type="GO" id="GO:0008797">
    <property type="term" value="F:aspartate ammonia-lyase activity"/>
    <property type="evidence" value="ECO:0007669"/>
    <property type="project" value="UniProtKB-EC"/>
</dbReference>
<proteinExistence type="inferred from homology"/>
<name>A0A1G9MIN7_9ACTN</name>
<dbReference type="InterPro" id="IPR022761">
    <property type="entry name" value="Fumarate_lyase_N"/>
</dbReference>
<dbReference type="PANTHER" id="PTHR11444">
    <property type="entry name" value="ASPARTATEAMMONIA/ARGININOSUCCINATE/ADENYLOSUCCINATE LYASE"/>
    <property type="match status" value="1"/>
</dbReference>
<keyword evidence="3 4" id="KW-0456">Lyase</keyword>
<dbReference type="Pfam" id="PF10415">
    <property type="entry name" value="FumaraseC_C"/>
    <property type="match status" value="1"/>
</dbReference>
<keyword evidence="4" id="KW-0816">Tricarboxylic acid cycle</keyword>
<dbReference type="Gene3D" id="1.10.275.10">
    <property type="entry name" value="Fumarase/aspartase (N-terminal domain)"/>
    <property type="match status" value="1"/>
</dbReference>
<evidence type="ECO:0000313" key="8">
    <source>
        <dbReference type="Proteomes" id="UP000198662"/>
    </source>
</evidence>
<dbReference type="InterPro" id="IPR005677">
    <property type="entry name" value="Fum_hydII"/>
</dbReference>
<feature type="binding site" evidence="4">
    <location>
        <begin position="339"/>
        <end position="341"/>
    </location>
    <ligand>
        <name>substrate</name>
    </ligand>
</feature>
<dbReference type="RefSeq" id="WP_091054176.1">
    <property type="nucleotide sequence ID" value="NZ_FNGF01000009.1"/>
</dbReference>
<dbReference type="PANTHER" id="PTHR11444:SF1">
    <property type="entry name" value="FUMARATE HYDRATASE, MITOCHONDRIAL"/>
    <property type="match status" value="1"/>
</dbReference>
<dbReference type="FunFam" id="1.10.40.30:FF:000002">
    <property type="entry name" value="Fumarate hydratase class II"/>
    <property type="match status" value="1"/>
</dbReference>
<sequence>MAFPEADHDLPIGTGATGVRIETDAMGEIEVPADRYWGAQTQRALQHFAIGDDRMPAGLYRAYGIVKQAAAHVNAEAGRLDPNLAAAIVHACEEVAEGSLDDEFPLYVWQSGSGTQSNMNVNEVVANRASQLLAGGLGRDRIVHPNDHVNMAQSTNDTFPTAMHVATLMEVRDTTLPQLLALAAAIGDRARRWHDVVKIGRTHLQDATPLTVGQEWSGWEAQLTAAAARLEQSLEAVCELAAGGTAVGTGINAPDGFGEAVAAKLAELTGLPLVTAPNKFAALGSLDGMVAVSAGLRGGAIALMKVANDMRWLSSGPRAGLHELRLPENEPGSSIMPGKVNPTQQEAAVMVALQVIGEDSVVAAAGAQGNFELNTMRPIVIDNVLHSARILGDACNQLRVHSVEGIELDREAVAAYVDRSLMLVTALTPLIGYDKAAAIAHKADHEGSTLREAALALGVDPADFDRIVDPSTMVGDPKRDLGL</sequence>
<dbReference type="GO" id="GO:0006099">
    <property type="term" value="P:tricarboxylic acid cycle"/>
    <property type="evidence" value="ECO:0007669"/>
    <property type="project" value="UniProtKB-UniRule"/>
</dbReference>
<comment type="function">
    <text evidence="4">Involved in the TCA cycle. Catalyzes the stereospecific interconversion of fumarate to L-malate.</text>
</comment>
<evidence type="ECO:0000256" key="3">
    <source>
        <dbReference type="ARBA" id="ARBA00023239"/>
    </source>
</evidence>
<dbReference type="SUPFAM" id="SSF48557">
    <property type="entry name" value="L-aspartase-like"/>
    <property type="match status" value="1"/>
</dbReference>
<dbReference type="HAMAP" id="MF_00743">
    <property type="entry name" value="FumaraseC"/>
    <property type="match status" value="1"/>
</dbReference>
<dbReference type="AlphaFoldDB" id="A0A1G9MIN7"/>
<dbReference type="InterPro" id="IPR000362">
    <property type="entry name" value="Fumarate_lyase_fam"/>
</dbReference>
<dbReference type="UniPathway" id="UPA00223">
    <property type="reaction ID" value="UER01007"/>
</dbReference>
<dbReference type="InterPro" id="IPR020557">
    <property type="entry name" value="Fumarate_lyase_CS"/>
</dbReference>
<dbReference type="OrthoDB" id="9802809at2"/>
<keyword evidence="4" id="KW-0963">Cytoplasm</keyword>
<evidence type="ECO:0000256" key="1">
    <source>
        <dbReference type="ARBA" id="ARBA00001494"/>
    </source>
</evidence>
<feature type="domain" description="Fumarate lyase N-terminal" evidence="5">
    <location>
        <begin position="27"/>
        <end position="357"/>
    </location>
</feature>
<evidence type="ECO:0000259" key="6">
    <source>
        <dbReference type="Pfam" id="PF10415"/>
    </source>
</evidence>
<dbReference type="GO" id="GO:0005737">
    <property type="term" value="C:cytoplasm"/>
    <property type="evidence" value="ECO:0007669"/>
    <property type="project" value="UniProtKB-SubCell"/>
</dbReference>
<evidence type="ECO:0000313" key="7">
    <source>
        <dbReference type="EMBL" id="SDL74079.1"/>
    </source>
</evidence>
<dbReference type="STRING" id="380244.SAMN05216298_5000"/>
<dbReference type="EMBL" id="FNGF01000009">
    <property type="protein sequence ID" value="SDL74079.1"/>
    <property type="molecule type" value="Genomic_DNA"/>
</dbReference>
<feature type="domain" description="Fumarase C C-terminal" evidence="6">
    <location>
        <begin position="423"/>
        <end position="474"/>
    </location>
</feature>
<dbReference type="Proteomes" id="UP000198662">
    <property type="component" value="Unassembled WGS sequence"/>
</dbReference>
<dbReference type="EC" id="4.2.1.2" evidence="4"/>
<feature type="binding site" evidence="4">
    <location>
        <begin position="154"/>
        <end position="156"/>
    </location>
    <ligand>
        <name>substrate</name>
    </ligand>
</feature>
<accession>A0A1G9MIN7</accession>
<evidence type="ECO:0000256" key="4">
    <source>
        <dbReference type="HAMAP-Rule" id="MF_00743"/>
    </source>
</evidence>
<comment type="catalytic activity">
    <reaction evidence="1">
        <text>L-aspartate = fumarate + NH4(+)</text>
        <dbReference type="Rhea" id="RHEA:16601"/>
        <dbReference type="ChEBI" id="CHEBI:28938"/>
        <dbReference type="ChEBI" id="CHEBI:29806"/>
        <dbReference type="ChEBI" id="CHEBI:29991"/>
        <dbReference type="EC" id="4.3.1.1"/>
    </reaction>
</comment>
<dbReference type="InterPro" id="IPR018951">
    <property type="entry name" value="Fumarase_C_C"/>
</dbReference>
<reference evidence="8" key="1">
    <citation type="submission" date="2016-10" db="EMBL/GenBank/DDBJ databases">
        <authorList>
            <person name="Varghese N."/>
            <person name="Submissions S."/>
        </authorList>
    </citation>
    <scope>NUCLEOTIDE SEQUENCE [LARGE SCALE GENOMIC DNA]</scope>
    <source>
        <strain evidence="8">CGMCC 4.3147</strain>
    </source>
</reference>
<organism evidence="7 8">
    <name type="scientific">Glycomyces sambucus</name>
    <dbReference type="NCBI Taxonomy" id="380244"/>
    <lineage>
        <taxon>Bacteria</taxon>
        <taxon>Bacillati</taxon>
        <taxon>Actinomycetota</taxon>
        <taxon>Actinomycetes</taxon>
        <taxon>Glycomycetales</taxon>
        <taxon>Glycomycetaceae</taxon>
        <taxon>Glycomyces</taxon>
    </lineage>
</organism>
<feature type="active site" description="Proton donor/acceptor" evidence="4">
    <location>
        <position position="203"/>
    </location>
</feature>
<dbReference type="Gene3D" id="1.20.200.10">
    <property type="entry name" value="Fumarase/aspartase (Central domain)"/>
    <property type="match status" value="1"/>
</dbReference>
<dbReference type="Pfam" id="PF00206">
    <property type="entry name" value="Lyase_1"/>
    <property type="match status" value="1"/>
</dbReference>
<dbReference type="PRINTS" id="PR00149">
    <property type="entry name" value="FUMRATELYASE"/>
</dbReference>
<dbReference type="GO" id="GO:0006106">
    <property type="term" value="P:fumarate metabolic process"/>
    <property type="evidence" value="ECO:0007669"/>
    <property type="project" value="InterPro"/>
</dbReference>
<comment type="subunit">
    <text evidence="4">Homotetramer.</text>
</comment>
<gene>
    <name evidence="4" type="primary">fumC</name>
    <name evidence="7" type="ORF">SAMN05216298_5000</name>
</gene>
<dbReference type="InterPro" id="IPR008948">
    <property type="entry name" value="L-Aspartase-like"/>
</dbReference>
<dbReference type="InterPro" id="IPR024083">
    <property type="entry name" value="Fumarase/histidase_N"/>
</dbReference>
<comment type="subcellular location">
    <subcellularLocation>
        <location evidence="4">Cytoplasm</location>
    </subcellularLocation>
</comment>
<dbReference type="PROSITE" id="PS00163">
    <property type="entry name" value="FUMARATE_LYASES"/>
    <property type="match status" value="1"/>
</dbReference>
<dbReference type="FunFam" id="1.20.200.10:FF:000001">
    <property type="entry name" value="Fumarate hydratase, mitochondrial"/>
    <property type="match status" value="1"/>
</dbReference>
<dbReference type="GO" id="GO:0004333">
    <property type="term" value="F:fumarate hydratase activity"/>
    <property type="evidence" value="ECO:0007669"/>
    <property type="project" value="UniProtKB-UniRule"/>
</dbReference>